<reference evidence="1" key="1">
    <citation type="submission" date="2020-08" db="EMBL/GenBank/DDBJ databases">
        <title>Multicomponent nature underlies the extraordinary mechanical properties of spider dragline silk.</title>
        <authorList>
            <person name="Kono N."/>
            <person name="Nakamura H."/>
            <person name="Mori M."/>
            <person name="Yoshida Y."/>
            <person name="Ohtoshi R."/>
            <person name="Malay A.D."/>
            <person name="Moran D.A.P."/>
            <person name="Tomita M."/>
            <person name="Numata K."/>
            <person name="Arakawa K."/>
        </authorList>
    </citation>
    <scope>NUCLEOTIDE SEQUENCE</scope>
</reference>
<feature type="non-terminal residue" evidence="1">
    <location>
        <position position="1"/>
    </location>
</feature>
<sequence>MALLVKIYQDIAWPKSSIPRAYSSCRRDGALLGKEGIARNTEETSEAIGSVGKIAEIDKSQIGKRKYSRDHQVE</sequence>
<name>A0A8X6Q642_NEPPI</name>
<dbReference type="EMBL" id="BMAW01027234">
    <property type="protein sequence ID" value="GFU01183.1"/>
    <property type="molecule type" value="Genomic_DNA"/>
</dbReference>
<comment type="caution">
    <text evidence="1">The sequence shown here is derived from an EMBL/GenBank/DDBJ whole genome shotgun (WGS) entry which is preliminary data.</text>
</comment>
<accession>A0A8X6Q642</accession>
<proteinExistence type="predicted"/>
<gene>
    <name evidence="1" type="ORF">NPIL_700131</name>
</gene>
<evidence type="ECO:0000313" key="2">
    <source>
        <dbReference type="Proteomes" id="UP000887013"/>
    </source>
</evidence>
<dbReference type="Proteomes" id="UP000887013">
    <property type="component" value="Unassembled WGS sequence"/>
</dbReference>
<dbReference type="AlphaFoldDB" id="A0A8X6Q642"/>
<protein>
    <submittedName>
        <fullName evidence="1">Uncharacterized protein</fullName>
    </submittedName>
</protein>
<organism evidence="1 2">
    <name type="scientific">Nephila pilipes</name>
    <name type="common">Giant wood spider</name>
    <name type="synonym">Nephila maculata</name>
    <dbReference type="NCBI Taxonomy" id="299642"/>
    <lineage>
        <taxon>Eukaryota</taxon>
        <taxon>Metazoa</taxon>
        <taxon>Ecdysozoa</taxon>
        <taxon>Arthropoda</taxon>
        <taxon>Chelicerata</taxon>
        <taxon>Arachnida</taxon>
        <taxon>Araneae</taxon>
        <taxon>Araneomorphae</taxon>
        <taxon>Entelegynae</taxon>
        <taxon>Araneoidea</taxon>
        <taxon>Nephilidae</taxon>
        <taxon>Nephila</taxon>
    </lineage>
</organism>
<keyword evidence="2" id="KW-1185">Reference proteome</keyword>
<evidence type="ECO:0000313" key="1">
    <source>
        <dbReference type="EMBL" id="GFU01183.1"/>
    </source>
</evidence>